<protein>
    <recommendedName>
        <fullName evidence="6">FAD-binding domain-containing protein</fullName>
    </recommendedName>
</protein>
<dbReference type="AlphaFoldDB" id="A0A0C9VMY0"/>
<dbReference type="Pfam" id="PF01494">
    <property type="entry name" value="FAD_binding_3"/>
    <property type="match status" value="1"/>
</dbReference>
<dbReference type="SUPFAM" id="SSF51905">
    <property type="entry name" value="FAD/NAD(P)-binding domain"/>
    <property type="match status" value="1"/>
</dbReference>
<evidence type="ECO:0000259" key="6">
    <source>
        <dbReference type="Pfam" id="PF01494"/>
    </source>
</evidence>
<evidence type="ECO:0000256" key="2">
    <source>
        <dbReference type="ARBA" id="ARBA00022630"/>
    </source>
</evidence>
<evidence type="ECO:0000313" key="7">
    <source>
        <dbReference type="EMBL" id="KIJ39056.1"/>
    </source>
</evidence>
<dbReference type="PANTHER" id="PTHR13789">
    <property type="entry name" value="MONOOXYGENASE"/>
    <property type="match status" value="1"/>
</dbReference>
<dbReference type="HOGENOM" id="CLU_009665_19_5_1"/>
<evidence type="ECO:0000256" key="5">
    <source>
        <dbReference type="ARBA" id="ARBA00023033"/>
    </source>
</evidence>
<dbReference type="OrthoDB" id="47494at2759"/>
<dbReference type="GO" id="GO:0071949">
    <property type="term" value="F:FAD binding"/>
    <property type="evidence" value="ECO:0007669"/>
    <property type="project" value="InterPro"/>
</dbReference>
<organism evidence="7 8">
    <name type="scientific">Sphaerobolus stellatus (strain SS14)</name>
    <dbReference type="NCBI Taxonomy" id="990650"/>
    <lineage>
        <taxon>Eukaryota</taxon>
        <taxon>Fungi</taxon>
        <taxon>Dikarya</taxon>
        <taxon>Basidiomycota</taxon>
        <taxon>Agaricomycotina</taxon>
        <taxon>Agaricomycetes</taxon>
        <taxon>Phallomycetidae</taxon>
        <taxon>Geastrales</taxon>
        <taxon>Sphaerobolaceae</taxon>
        <taxon>Sphaerobolus</taxon>
    </lineage>
</organism>
<dbReference type="GO" id="GO:0004497">
    <property type="term" value="F:monooxygenase activity"/>
    <property type="evidence" value="ECO:0007669"/>
    <property type="project" value="UniProtKB-KW"/>
</dbReference>
<evidence type="ECO:0000313" key="8">
    <source>
        <dbReference type="Proteomes" id="UP000054279"/>
    </source>
</evidence>
<name>A0A0C9VMY0_SPHS4</name>
<keyword evidence="8" id="KW-1185">Reference proteome</keyword>
<gene>
    <name evidence="7" type="ORF">M422DRAFT_32902</name>
</gene>
<keyword evidence="4" id="KW-0560">Oxidoreductase</keyword>
<evidence type="ECO:0000256" key="1">
    <source>
        <dbReference type="ARBA" id="ARBA00007992"/>
    </source>
</evidence>
<evidence type="ECO:0000256" key="4">
    <source>
        <dbReference type="ARBA" id="ARBA00023002"/>
    </source>
</evidence>
<reference evidence="7 8" key="1">
    <citation type="submission" date="2014-06" db="EMBL/GenBank/DDBJ databases">
        <title>Evolutionary Origins and Diversification of the Mycorrhizal Mutualists.</title>
        <authorList>
            <consortium name="DOE Joint Genome Institute"/>
            <consortium name="Mycorrhizal Genomics Consortium"/>
            <person name="Kohler A."/>
            <person name="Kuo A."/>
            <person name="Nagy L.G."/>
            <person name="Floudas D."/>
            <person name="Copeland A."/>
            <person name="Barry K.W."/>
            <person name="Cichocki N."/>
            <person name="Veneault-Fourrey C."/>
            <person name="LaButti K."/>
            <person name="Lindquist E.A."/>
            <person name="Lipzen A."/>
            <person name="Lundell T."/>
            <person name="Morin E."/>
            <person name="Murat C."/>
            <person name="Riley R."/>
            <person name="Ohm R."/>
            <person name="Sun H."/>
            <person name="Tunlid A."/>
            <person name="Henrissat B."/>
            <person name="Grigoriev I.V."/>
            <person name="Hibbett D.S."/>
            <person name="Martin F."/>
        </authorList>
    </citation>
    <scope>NUCLEOTIDE SEQUENCE [LARGE SCALE GENOMIC DNA]</scope>
    <source>
        <strain evidence="7 8">SS14</strain>
    </source>
</reference>
<accession>A0A0C9VMY0</accession>
<dbReference type="EMBL" id="KN837155">
    <property type="protein sequence ID" value="KIJ39056.1"/>
    <property type="molecule type" value="Genomic_DNA"/>
</dbReference>
<feature type="domain" description="FAD-binding" evidence="6">
    <location>
        <begin position="7"/>
        <end position="341"/>
    </location>
</feature>
<keyword evidence="2" id="KW-0285">Flavoprotein</keyword>
<dbReference type="InterPro" id="IPR050493">
    <property type="entry name" value="FAD-dep_Monooxygenase_BioMet"/>
</dbReference>
<dbReference type="InterPro" id="IPR036188">
    <property type="entry name" value="FAD/NAD-bd_sf"/>
</dbReference>
<dbReference type="Proteomes" id="UP000054279">
    <property type="component" value="Unassembled WGS sequence"/>
</dbReference>
<dbReference type="PANTHER" id="PTHR13789:SF309">
    <property type="entry name" value="PUTATIVE (AFU_ORTHOLOGUE AFUA_6G14510)-RELATED"/>
    <property type="match status" value="1"/>
</dbReference>
<evidence type="ECO:0000256" key="3">
    <source>
        <dbReference type="ARBA" id="ARBA00022827"/>
    </source>
</evidence>
<dbReference type="Gene3D" id="3.50.50.60">
    <property type="entry name" value="FAD/NAD(P)-binding domain"/>
    <property type="match status" value="1"/>
</dbReference>
<proteinExistence type="inferred from homology"/>
<keyword evidence="3" id="KW-0274">FAD</keyword>
<dbReference type="InterPro" id="IPR002938">
    <property type="entry name" value="FAD-bd"/>
</dbReference>
<keyword evidence="5" id="KW-0503">Monooxygenase</keyword>
<sequence>MSQSQLPILIVGAGVAGPTLAIGLQRKGYKVVLFEKYDGPAPGGVSLFLAPNGLRVYESIGLLESMVSEGIIMPTETFVHSDENGCIVNSNAPSLALKNFGLPYAGVKRSVLLEYLIESVQKQDIDIRFHHSLADIEQSEDSVTAIFENGERFKGSILVGCDGLHSRTRIAIFGKETAEYTGLTQRGGLALVPGRIRFQKNVYADKMHVIAYPVARDSLHGSTSRTDDNVSLLSWACTSVEGEARETWKAEAGDELRLELLSQSNLDFQWTDSVTMKDIISNTPAIVKYGLYDRRELQTWHKGRVVLIGDAAHPTAPHLGQGANQALEDVRLLMDLLSKHIPPAEISSVSLDTFKLVADQMDAIRIPRTSTLVKGAREVGKMRVLPNGSPEARERARKLKEDWEQPDDVIIKNLIQFLGLEN</sequence>
<comment type="similarity">
    <text evidence="1">Belongs to the paxM FAD-dependent monooxygenase family.</text>
</comment>
<dbReference type="PRINTS" id="PR00420">
    <property type="entry name" value="RNGMNOXGNASE"/>
</dbReference>